<evidence type="ECO:0000313" key="7">
    <source>
        <dbReference type="EMBL" id="CRK11698.1"/>
    </source>
</evidence>
<dbReference type="Pfam" id="PF02518">
    <property type="entry name" value="HATPase_c"/>
    <property type="match status" value="1"/>
</dbReference>
<evidence type="ECO:0000256" key="4">
    <source>
        <dbReference type="ARBA" id="ARBA00022777"/>
    </source>
</evidence>
<proteinExistence type="predicted"/>
<feature type="region of interest" description="Disordered" evidence="5">
    <location>
        <begin position="22"/>
        <end position="81"/>
    </location>
</feature>
<dbReference type="AlphaFoldDB" id="A0A0G4KPI5"/>
<dbReference type="SMART" id="SM00387">
    <property type="entry name" value="HATPase_c"/>
    <property type="match status" value="1"/>
</dbReference>
<protein>
    <recommendedName>
        <fullName evidence="2">histidine kinase</fullName>
        <ecNumber evidence="2">2.7.13.3</ecNumber>
    </recommendedName>
</protein>
<evidence type="ECO:0000313" key="8">
    <source>
        <dbReference type="Proteomes" id="UP000044602"/>
    </source>
</evidence>
<name>A0A0G4KPI5_VERLO</name>
<keyword evidence="3" id="KW-0808">Transferase</keyword>
<dbReference type="GO" id="GO:0000155">
    <property type="term" value="F:phosphorelay sensor kinase activity"/>
    <property type="evidence" value="ECO:0007669"/>
    <property type="project" value="TreeGrafter"/>
</dbReference>
<dbReference type="PANTHER" id="PTHR43047">
    <property type="entry name" value="TWO-COMPONENT HISTIDINE PROTEIN KINASE"/>
    <property type="match status" value="1"/>
</dbReference>
<dbReference type="InterPro" id="IPR005467">
    <property type="entry name" value="His_kinase_dom"/>
</dbReference>
<comment type="catalytic activity">
    <reaction evidence="1">
        <text>ATP + protein L-histidine = ADP + protein N-phospho-L-histidine.</text>
        <dbReference type="EC" id="2.7.13.3"/>
    </reaction>
</comment>
<evidence type="ECO:0000256" key="3">
    <source>
        <dbReference type="ARBA" id="ARBA00022679"/>
    </source>
</evidence>
<dbReference type="STRING" id="100787.A0A0G4KPI5"/>
<dbReference type="Gene3D" id="3.30.565.10">
    <property type="entry name" value="Histidine kinase-like ATPase, C-terminal domain"/>
    <property type="match status" value="1"/>
</dbReference>
<feature type="compositionally biased region" description="Polar residues" evidence="5">
    <location>
        <begin position="24"/>
        <end position="42"/>
    </location>
</feature>
<accession>A0A0G4KPI5</accession>
<dbReference type="InterPro" id="IPR003594">
    <property type="entry name" value="HATPase_dom"/>
</dbReference>
<dbReference type="PRINTS" id="PR00344">
    <property type="entry name" value="BCTRLSENSOR"/>
</dbReference>
<evidence type="ECO:0000256" key="5">
    <source>
        <dbReference type="SAM" id="MobiDB-lite"/>
    </source>
</evidence>
<dbReference type="Proteomes" id="UP000044602">
    <property type="component" value="Unassembled WGS sequence"/>
</dbReference>
<reference evidence="7 8" key="1">
    <citation type="submission" date="2015-05" db="EMBL/GenBank/DDBJ databases">
        <authorList>
            <person name="Wang D.B."/>
            <person name="Wang M."/>
        </authorList>
    </citation>
    <scope>NUCLEOTIDE SEQUENCE [LARGE SCALE GENOMIC DNA]</scope>
    <source>
        <strain evidence="7">VL1</strain>
    </source>
</reference>
<evidence type="ECO:0000259" key="6">
    <source>
        <dbReference type="PROSITE" id="PS50109"/>
    </source>
</evidence>
<feature type="non-terminal residue" evidence="7">
    <location>
        <position position="155"/>
    </location>
</feature>
<dbReference type="GO" id="GO:0005886">
    <property type="term" value="C:plasma membrane"/>
    <property type="evidence" value="ECO:0007669"/>
    <property type="project" value="TreeGrafter"/>
</dbReference>
<dbReference type="GO" id="GO:0009927">
    <property type="term" value="F:histidine phosphotransfer kinase activity"/>
    <property type="evidence" value="ECO:0007669"/>
    <property type="project" value="TreeGrafter"/>
</dbReference>
<feature type="domain" description="Histidine kinase" evidence="6">
    <location>
        <begin position="40"/>
        <end position="155"/>
    </location>
</feature>
<dbReference type="PANTHER" id="PTHR43047:SF46">
    <property type="entry name" value="HISTIDINE KINASE_RESPONSE REGULATOR, PUTATIVE (AFU_ORTHOLOGUE AFUA_3G12550)-RELATED"/>
    <property type="match status" value="1"/>
</dbReference>
<evidence type="ECO:0000256" key="2">
    <source>
        <dbReference type="ARBA" id="ARBA00012438"/>
    </source>
</evidence>
<feature type="compositionally biased region" description="Low complexity" evidence="5">
    <location>
        <begin position="47"/>
        <end position="60"/>
    </location>
</feature>
<dbReference type="InterPro" id="IPR004358">
    <property type="entry name" value="Sig_transdc_His_kin-like_C"/>
</dbReference>
<organism evidence="7 8">
    <name type="scientific">Verticillium longisporum</name>
    <name type="common">Verticillium dahliae var. longisporum</name>
    <dbReference type="NCBI Taxonomy" id="100787"/>
    <lineage>
        <taxon>Eukaryota</taxon>
        <taxon>Fungi</taxon>
        <taxon>Dikarya</taxon>
        <taxon>Ascomycota</taxon>
        <taxon>Pezizomycotina</taxon>
        <taxon>Sordariomycetes</taxon>
        <taxon>Hypocreomycetidae</taxon>
        <taxon>Glomerellales</taxon>
        <taxon>Plectosphaerellaceae</taxon>
        <taxon>Verticillium</taxon>
    </lineage>
</organism>
<feature type="compositionally biased region" description="Polar residues" evidence="5">
    <location>
        <begin position="64"/>
        <end position="76"/>
    </location>
</feature>
<evidence type="ECO:0000256" key="1">
    <source>
        <dbReference type="ARBA" id="ARBA00000085"/>
    </source>
</evidence>
<dbReference type="InterPro" id="IPR036890">
    <property type="entry name" value="HATPase_C_sf"/>
</dbReference>
<dbReference type="PROSITE" id="PS50109">
    <property type="entry name" value="HIS_KIN"/>
    <property type="match status" value="1"/>
</dbReference>
<dbReference type="EMBL" id="CVQH01003114">
    <property type="protein sequence ID" value="CRK11698.1"/>
    <property type="molecule type" value="Genomic_DNA"/>
</dbReference>
<dbReference type="SUPFAM" id="SSF55874">
    <property type="entry name" value="ATPase domain of HSP90 chaperone/DNA topoisomerase II/histidine kinase"/>
    <property type="match status" value="1"/>
</dbReference>
<dbReference type="EC" id="2.7.13.3" evidence="2"/>
<keyword evidence="4" id="KW-0418">Kinase</keyword>
<gene>
    <name evidence="7" type="ORF">BN1708_017132</name>
</gene>
<sequence>MMIGRSKERNELLKVIDRSAKSHAMSQKVASNRFSDGSNLSNDILDAADASSEGASSADGTARRSGSFTQTTSSDPRQVDYDSNEKAVLTFKVQDTGIGIPQQQLEKLFQPFSQADASTARKYGGSGLGLSICKSLIETMMKGKIHLESQEGVGT</sequence>
<keyword evidence="8" id="KW-1185">Reference proteome</keyword>